<proteinExistence type="predicted"/>
<name>A0A2V3PRY0_9BACT</name>
<gene>
    <name evidence="1" type="ORF">CLV62_1262</name>
</gene>
<dbReference type="Pfam" id="PF12989">
    <property type="entry name" value="DUF3873"/>
    <property type="match status" value="1"/>
</dbReference>
<organism evidence="1 2">
    <name type="scientific">Dysgonomonas alginatilytica</name>
    <dbReference type="NCBI Taxonomy" id="1605892"/>
    <lineage>
        <taxon>Bacteria</taxon>
        <taxon>Pseudomonadati</taxon>
        <taxon>Bacteroidota</taxon>
        <taxon>Bacteroidia</taxon>
        <taxon>Bacteroidales</taxon>
        <taxon>Dysgonomonadaceae</taxon>
        <taxon>Dysgonomonas</taxon>
    </lineage>
</organism>
<dbReference type="InterPro" id="IPR024356">
    <property type="entry name" value="DUF3873"/>
</dbReference>
<comment type="caution">
    <text evidence="1">The sequence shown here is derived from an EMBL/GenBank/DDBJ whole genome shotgun (WGS) entry which is preliminary data.</text>
</comment>
<dbReference type="EMBL" id="QICL01000026">
    <property type="protein sequence ID" value="PXV61068.1"/>
    <property type="molecule type" value="Genomic_DNA"/>
</dbReference>
<sequence>MKTTKSINSNGCSVCAKGKENYTTFIAGAFRGTLYYQYDYRHPDDKLFTCIGKSLEEC</sequence>
<dbReference type="RefSeq" id="WP_110311879.1">
    <property type="nucleotide sequence ID" value="NZ_QICL01000026.1"/>
</dbReference>
<accession>A0A2V3PRY0</accession>
<keyword evidence="2" id="KW-1185">Reference proteome</keyword>
<protein>
    <submittedName>
        <fullName evidence="1">Uncharacterized protein DUF3873</fullName>
    </submittedName>
</protein>
<dbReference type="Proteomes" id="UP000247973">
    <property type="component" value="Unassembled WGS sequence"/>
</dbReference>
<evidence type="ECO:0000313" key="2">
    <source>
        <dbReference type="Proteomes" id="UP000247973"/>
    </source>
</evidence>
<evidence type="ECO:0000313" key="1">
    <source>
        <dbReference type="EMBL" id="PXV61068.1"/>
    </source>
</evidence>
<reference evidence="1 2" key="1">
    <citation type="submission" date="2018-03" db="EMBL/GenBank/DDBJ databases">
        <title>Genomic Encyclopedia of Archaeal and Bacterial Type Strains, Phase II (KMG-II): from individual species to whole genera.</title>
        <authorList>
            <person name="Goeker M."/>
        </authorList>
    </citation>
    <scope>NUCLEOTIDE SEQUENCE [LARGE SCALE GENOMIC DNA]</scope>
    <source>
        <strain evidence="1 2">DSM 100214</strain>
    </source>
</reference>
<dbReference type="AlphaFoldDB" id="A0A2V3PRY0"/>
<dbReference type="OrthoDB" id="1002652at2"/>